<dbReference type="EMBL" id="BMMZ01000015">
    <property type="protein sequence ID" value="GGL80757.1"/>
    <property type="molecule type" value="Genomic_DNA"/>
</dbReference>
<dbReference type="GO" id="GO:0003677">
    <property type="term" value="F:DNA binding"/>
    <property type="evidence" value="ECO:0007669"/>
    <property type="project" value="InterPro"/>
</dbReference>
<feature type="domain" description="RNA polymerase sigma-70 region 2" evidence="6">
    <location>
        <begin position="12"/>
        <end position="74"/>
    </location>
</feature>
<dbReference type="InterPro" id="IPR032710">
    <property type="entry name" value="NTF2-like_dom_sf"/>
</dbReference>
<reference evidence="8" key="2">
    <citation type="submission" date="2020-09" db="EMBL/GenBank/DDBJ databases">
        <authorList>
            <person name="Sun Q."/>
            <person name="Zhou Y."/>
        </authorList>
    </citation>
    <scope>NUCLEOTIDE SEQUENCE</scope>
    <source>
        <strain evidence="8">CGMCC 4.7306</strain>
    </source>
</reference>
<dbReference type="InterPro" id="IPR036388">
    <property type="entry name" value="WH-like_DNA-bd_sf"/>
</dbReference>
<comment type="caution">
    <text evidence="8">The sequence shown here is derived from an EMBL/GenBank/DDBJ whole genome shotgun (WGS) entry which is preliminary data.</text>
</comment>
<dbReference type="InterPro" id="IPR014284">
    <property type="entry name" value="RNA_pol_sigma-70_dom"/>
</dbReference>
<dbReference type="Gene3D" id="1.10.10.10">
    <property type="entry name" value="Winged helix-like DNA-binding domain superfamily/Winged helix DNA-binding domain"/>
    <property type="match status" value="1"/>
</dbReference>
<evidence type="ECO:0000313" key="8">
    <source>
        <dbReference type="EMBL" id="GGL80757.1"/>
    </source>
</evidence>
<dbReference type="InterPro" id="IPR013325">
    <property type="entry name" value="RNA_pol_sigma_r2"/>
</dbReference>
<dbReference type="GO" id="GO:0006352">
    <property type="term" value="P:DNA-templated transcription initiation"/>
    <property type="evidence" value="ECO:0007669"/>
    <property type="project" value="InterPro"/>
</dbReference>
<protein>
    <submittedName>
        <fullName evidence="8">RNA polymerase sigma24 factor</fullName>
    </submittedName>
</protein>
<comment type="similarity">
    <text evidence="1">Belongs to the sigma-70 factor family. ECF subfamily.</text>
</comment>
<evidence type="ECO:0000256" key="5">
    <source>
        <dbReference type="ARBA" id="ARBA00023163"/>
    </source>
</evidence>
<dbReference type="InterPro" id="IPR052704">
    <property type="entry name" value="ECF_Sigma-70_Domain"/>
</dbReference>
<dbReference type="PANTHER" id="PTHR30173">
    <property type="entry name" value="SIGMA 19 FACTOR"/>
    <property type="match status" value="1"/>
</dbReference>
<dbReference type="SUPFAM" id="SSF54427">
    <property type="entry name" value="NTF2-like"/>
    <property type="match status" value="1"/>
</dbReference>
<dbReference type="RefSeq" id="WP_188897852.1">
    <property type="nucleotide sequence ID" value="NZ_BMMZ01000015.1"/>
</dbReference>
<name>A0A917SHT2_9ACTN</name>
<dbReference type="Pfam" id="PF04542">
    <property type="entry name" value="Sigma70_r2"/>
    <property type="match status" value="1"/>
</dbReference>
<reference evidence="8" key="1">
    <citation type="journal article" date="2014" name="Int. J. Syst. Evol. Microbiol.">
        <title>Complete genome sequence of Corynebacterium casei LMG S-19264T (=DSM 44701T), isolated from a smear-ripened cheese.</title>
        <authorList>
            <consortium name="US DOE Joint Genome Institute (JGI-PGF)"/>
            <person name="Walter F."/>
            <person name="Albersmeier A."/>
            <person name="Kalinowski J."/>
            <person name="Ruckert C."/>
        </authorList>
    </citation>
    <scope>NUCLEOTIDE SEQUENCE</scope>
    <source>
        <strain evidence="8">CGMCC 4.7306</strain>
    </source>
</reference>
<gene>
    <name evidence="8" type="ORF">GCM10011575_43890</name>
</gene>
<dbReference type="SUPFAM" id="SSF88946">
    <property type="entry name" value="Sigma2 domain of RNA polymerase sigma factors"/>
    <property type="match status" value="1"/>
</dbReference>
<evidence type="ECO:0000259" key="6">
    <source>
        <dbReference type="Pfam" id="PF04542"/>
    </source>
</evidence>
<keyword evidence="5" id="KW-0804">Transcription</keyword>
<evidence type="ECO:0000259" key="7">
    <source>
        <dbReference type="Pfam" id="PF08281"/>
    </source>
</evidence>
<dbReference type="PANTHER" id="PTHR30173:SF43">
    <property type="entry name" value="ECF RNA POLYMERASE SIGMA FACTOR SIGI-RELATED"/>
    <property type="match status" value="1"/>
</dbReference>
<comment type="subunit">
    <text evidence="2">Interacts transiently with the RNA polymerase catalytic core formed by RpoA, RpoB, RpoC and RpoZ (2 alpha, 1 beta, 1 beta' and 1 omega subunit) to form the RNA polymerase holoenzyme that can initiate transcription.</text>
</comment>
<dbReference type="NCBIfam" id="NF007214">
    <property type="entry name" value="PRK09636.1"/>
    <property type="match status" value="1"/>
</dbReference>
<dbReference type="AlphaFoldDB" id="A0A917SHT2"/>
<dbReference type="Gene3D" id="1.10.1740.10">
    <property type="match status" value="1"/>
</dbReference>
<dbReference type="NCBIfam" id="TIGR02937">
    <property type="entry name" value="sigma70-ECF"/>
    <property type="match status" value="1"/>
</dbReference>
<accession>A0A917SHT2</accession>
<evidence type="ECO:0000313" key="9">
    <source>
        <dbReference type="Proteomes" id="UP000613840"/>
    </source>
</evidence>
<dbReference type="InterPro" id="IPR007627">
    <property type="entry name" value="RNA_pol_sigma70_r2"/>
</dbReference>
<evidence type="ECO:0000256" key="4">
    <source>
        <dbReference type="ARBA" id="ARBA00023082"/>
    </source>
</evidence>
<keyword evidence="4" id="KW-0731">Sigma factor</keyword>
<dbReference type="GO" id="GO:0016987">
    <property type="term" value="F:sigma factor activity"/>
    <property type="evidence" value="ECO:0007669"/>
    <property type="project" value="UniProtKB-KW"/>
</dbReference>
<proteinExistence type="inferred from homology"/>
<keyword evidence="3" id="KW-0805">Transcription regulation</keyword>
<dbReference type="InterPro" id="IPR013324">
    <property type="entry name" value="RNA_pol_sigma_r3/r4-like"/>
</dbReference>
<feature type="domain" description="RNA polymerase sigma factor 70 region 4 type 2" evidence="7">
    <location>
        <begin position="116"/>
        <end position="166"/>
    </location>
</feature>
<sequence>MGGAVHDEVIAERRHLLSLAFRMLGTVAEAEDAVQETYIRWYRLAQQERDRIDSPRGWLTRAASRVCLDMLCSARARHEQYVGPWLPEPVPAAAFGANAGADPLDRVTLDDTISSALLMVLESLTPAERVVFVLHDVFAASFPEIAETVGRSPAACRQLATAARRKVRDTPTRQVTRQEHDSVVQAFAAATRSGELGRLIAVLDPSAVLRSDGGGIVTAARNPVLGADHVARFILGVLQKRPEVEVLEQETNDGLGFAMWVEGRIIGVITLEVADGLVSDVKMMLNPIKLSLWN</sequence>
<evidence type="ECO:0000256" key="1">
    <source>
        <dbReference type="ARBA" id="ARBA00010641"/>
    </source>
</evidence>
<evidence type="ECO:0000256" key="3">
    <source>
        <dbReference type="ARBA" id="ARBA00023015"/>
    </source>
</evidence>
<evidence type="ECO:0000256" key="2">
    <source>
        <dbReference type="ARBA" id="ARBA00011344"/>
    </source>
</evidence>
<organism evidence="8 9">
    <name type="scientific">Microlunatus endophyticus</name>
    <dbReference type="NCBI Taxonomy" id="1716077"/>
    <lineage>
        <taxon>Bacteria</taxon>
        <taxon>Bacillati</taxon>
        <taxon>Actinomycetota</taxon>
        <taxon>Actinomycetes</taxon>
        <taxon>Propionibacteriales</taxon>
        <taxon>Propionibacteriaceae</taxon>
        <taxon>Microlunatus</taxon>
    </lineage>
</organism>
<dbReference type="Gene3D" id="3.10.450.50">
    <property type="match status" value="1"/>
</dbReference>
<dbReference type="SUPFAM" id="SSF88659">
    <property type="entry name" value="Sigma3 and sigma4 domains of RNA polymerase sigma factors"/>
    <property type="match status" value="1"/>
</dbReference>
<dbReference type="InterPro" id="IPR013249">
    <property type="entry name" value="RNA_pol_sigma70_r4_t2"/>
</dbReference>
<keyword evidence="9" id="KW-1185">Reference proteome</keyword>
<dbReference type="Proteomes" id="UP000613840">
    <property type="component" value="Unassembled WGS sequence"/>
</dbReference>
<dbReference type="Pfam" id="PF08281">
    <property type="entry name" value="Sigma70_r4_2"/>
    <property type="match status" value="1"/>
</dbReference>